<reference evidence="2" key="3">
    <citation type="submission" date="2024-01" db="EMBL/GenBank/DDBJ databases">
        <authorList>
            <person name="Coelho M.A."/>
            <person name="David-Palma M."/>
            <person name="Shea T."/>
            <person name="Sun S."/>
            <person name="Cuomo C.A."/>
            <person name="Heitman J."/>
        </authorList>
    </citation>
    <scope>NUCLEOTIDE SEQUENCE</scope>
    <source>
        <strain evidence="2">CBS 7841</strain>
    </source>
</reference>
<organism evidence="2 3">
    <name type="scientific">Cryptococcus depauperatus CBS 7841</name>
    <dbReference type="NCBI Taxonomy" id="1295531"/>
    <lineage>
        <taxon>Eukaryota</taxon>
        <taxon>Fungi</taxon>
        <taxon>Dikarya</taxon>
        <taxon>Basidiomycota</taxon>
        <taxon>Agaricomycotina</taxon>
        <taxon>Tremellomycetes</taxon>
        <taxon>Tremellales</taxon>
        <taxon>Cryptococcaceae</taxon>
        <taxon>Cryptococcus</taxon>
    </lineage>
</organism>
<evidence type="ECO:0000313" key="2">
    <source>
        <dbReference type="EMBL" id="WVN89840.1"/>
    </source>
</evidence>
<evidence type="ECO:0000256" key="1">
    <source>
        <dbReference type="SAM" id="MobiDB-lite"/>
    </source>
</evidence>
<dbReference type="RefSeq" id="XP_066070540.1">
    <property type="nucleotide sequence ID" value="XM_066214443.1"/>
</dbReference>
<name>A0AAJ8JWR0_9TREE</name>
<accession>A0AAJ8JWR0</accession>
<reference evidence="2" key="2">
    <citation type="journal article" date="2022" name="Elife">
        <title>Obligate sexual reproduction of a homothallic fungus closely related to the Cryptococcus pathogenic species complex.</title>
        <authorList>
            <person name="Passer A.R."/>
            <person name="Clancey S.A."/>
            <person name="Shea T."/>
            <person name="David-Palma M."/>
            <person name="Averette A.F."/>
            <person name="Boekhout T."/>
            <person name="Porcel B.M."/>
            <person name="Nowrousian M."/>
            <person name="Cuomo C.A."/>
            <person name="Sun S."/>
            <person name="Heitman J."/>
            <person name="Coelho M.A."/>
        </authorList>
    </citation>
    <scope>NUCLEOTIDE SEQUENCE</scope>
    <source>
        <strain evidence="2">CBS 7841</strain>
    </source>
</reference>
<proteinExistence type="predicted"/>
<dbReference type="Proteomes" id="UP000094043">
    <property type="component" value="Chromosome 6"/>
</dbReference>
<protein>
    <submittedName>
        <fullName evidence="2">Uncharacterized protein</fullName>
    </submittedName>
</protein>
<dbReference type="GeneID" id="91089279"/>
<feature type="region of interest" description="Disordered" evidence="1">
    <location>
        <begin position="53"/>
        <end position="80"/>
    </location>
</feature>
<reference evidence="2" key="1">
    <citation type="submission" date="2016-06" db="EMBL/GenBank/DDBJ databases">
        <authorList>
            <person name="Cuomo C."/>
            <person name="Litvintseva A."/>
            <person name="Heitman J."/>
            <person name="Chen Y."/>
            <person name="Sun S."/>
            <person name="Springer D."/>
            <person name="Dromer F."/>
            <person name="Young S."/>
            <person name="Zeng Q."/>
            <person name="Chapman S."/>
            <person name="Gujja S."/>
            <person name="Saif S."/>
            <person name="Birren B."/>
        </authorList>
    </citation>
    <scope>NUCLEOTIDE SEQUENCE</scope>
    <source>
        <strain evidence="2">CBS 7841</strain>
    </source>
</reference>
<keyword evidence="3" id="KW-1185">Reference proteome</keyword>
<evidence type="ECO:0000313" key="3">
    <source>
        <dbReference type="Proteomes" id="UP000094043"/>
    </source>
</evidence>
<dbReference type="KEGG" id="cdep:91089279"/>
<sequence>MAAESEVDLESEGGQRKVPTQVDEELDLGYQSVPSSYNGVPCLDEEYETEFDRISGMKAPERTDEEKTLPSKSALSLSPFGKDETLSVHVKTGCNASNVVTIG</sequence>
<gene>
    <name evidence="2" type="ORF">L203_105070</name>
</gene>
<feature type="region of interest" description="Disordered" evidence="1">
    <location>
        <begin position="1"/>
        <end position="22"/>
    </location>
</feature>
<dbReference type="AlphaFoldDB" id="A0AAJ8JWR0"/>
<feature type="compositionally biased region" description="Acidic residues" evidence="1">
    <location>
        <begin position="1"/>
        <end position="11"/>
    </location>
</feature>
<feature type="compositionally biased region" description="Basic and acidic residues" evidence="1">
    <location>
        <begin position="53"/>
        <end position="69"/>
    </location>
</feature>
<dbReference type="EMBL" id="CP143789">
    <property type="protein sequence ID" value="WVN89840.1"/>
    <property type="molecule type" value="Genomic_DNA"/>
</dbReference>